<name>A0A3S0ZWA3_CHLFR</name>
<dbReference type="Proteomes" id="UP000268857">
    <property type="component" value="Unassembled WGS sequence"/>
</dbReference>
<evidence type="ECO:0000313" key="1">
    <source>
        <dbReference type="EMBL" id="RUR73772.1"/>
    </source>
</evidence>
<organism evidence="1 2">
    <name type="scientific">Chlorogloeopsis fritschii PCC 6912</name>
    <dbReference type="NCBI Taxonomy" id="211165"/>
    <lineage>
        <taxon>Bacteria</taxon>
        <taxon>Bacillati</taxon>
        <taxon>Cyanobacteriota</taxon>
        <taxon>Cyanophyceae</taxon>
        <taxon>Nostocales</taxon>
        <taxon>Chlorogloeopsidaceae</taxon>
        <taxon>Chlorogloeopsis</taxon>
    </lineage>
</organism>
<gene>
    <name evidence="1" type="ORF">PCC6912_55490</name>
</gene>
<proteinExistence type="predicted"/>
<reference evidence="1 2" key="1">
    <citation type="journal article" date="2019" name="Genome Biol. Evol.">
        <title>Day and night: Metabolic profiles and evolutionary relationships of six axenic non-marine cyanobacteria.</title>
        <authorList>
            <person name="Will S.E."/>
            <person name="Henke P."/>
            <person name="Boedeker C."/>
            <person name="Huang S."/>
            <person name="Brinkmann H."/>
            <person name="Rohde M."/>
            <person name="Jarek M."/>
            <person name="Friedl T."/>
            <person name="Seufert S."/>
            <person name="Schumacher M."/>
            <person name="Overmann J."/>
            <person name="Neumann-Schaal M."/>
            <person name="Petersen J."/>
        </authorList>
    </citation>
    <scope>NUCLEOTIDE SEQUENCE [LARGE SCALE GENOMIC DNA]</scope>
    <source>
        <strain evidence="1 2">PCC 6912</strain>
    </source>
</reference>
<protein>
    <submittedName>
        <fullName evidence="1">Uncharacterized protein</fullName>
    </submittedName>
</protein>
<dbReference type="AlphaFoldDB" id="A0A3S0ZWA3"/>
<dbReference type="EMBL" id="RSCJ01000033">
    <property type="protein sequence ID" value="RUR73772.1"/>
    <property type="molecule type" value="Genomic_DNA"/>
</dbReference>
<sequence length="202" mass="22997">MFYEVEYLFKRHVILGNSASIESKNTTTPASQVFQNQVISSDFGATKLQTTDDTPKTAQKLVETQPKPQVSKQLVTFIFIPFLALWIYSYAKLPEVRQSLSANFSIEKLTSVASEKETPKAKPTKPTDNYERAIIKAKRAAKLGQLAQSKDEWQKVVSNWEEAIALMKTVPYTSQNYSMAQQLIIQYQFHLEFAQQYTIDGN</sequence>
<evidence type="ECO:0000313" key="2">
    <source>
        <dbReference type="Proteomes" id="UP000268857"/>
    </source>
</evidence>
<accession>A0A3S0ZWA3</accession>
<dbReference type="STRING" id="211165.GCA_000317285_01929"/>
<comment type="caution">
    <text evidence="1">The sequence shown here is derived from an EMBL/GenBank/DDBJ whole genome shotgun (WGS) entry which is preliminary data.</text>
</comment>
<keyword evidence="2" id="KW-1185">Reference proteome</keyword>